<sequence length="209" mass="22913">MPNGIRADELDLLSCSLCGMVCDGRSRCEIETLYCMRCGSVLSLRKHNSHARSTAYLLAALVLYIPANIYPVMYTKMLGNEAESTIIGGIMEFWESGSWDIALLIFLASVAVPCTKFIAMGFLLLNSTTTEHAMISKTRLLKFVEGIGYWSMLDVLVVAIVAALIQFNALGVAEPRLGIVFFGSVVVLTMMSALSFDGRLTWDRKVAHG</sequence>
<comment type="subcellular location">
    <subcellularLocation>
        <location evidence="1">Cell inner membrane</location>
    </subcellularLocation>
</comment>
<protein>
    <submittedName>
        <fullName evidence="8">Paraquat-inducible membrane protein A</fullName>
    </submittedName>
</protein>
<keyword evidence="9" id="KW-1185">Reference proteome</keyword>
<evidence type="ECO:0000256" key="3">
    <source>
        <dbReference type="ARBA" id="ARBA00022519"/>
    </source>
</evidence>
<dbReference type="GO" id="GO:0005886">
    <property type="term" value="C:plasma membrane"/>
    <property type="evidence" value="ECO:0007669"/>
    <property type="project" value="UniProtKB-SubCell"/>
</dbReference>
<comment type="caution">
    <text evidence="8">The sequence shown here is derived from an EMBL/GenBank/DDBJ whole genome shotgun (WGS) entry which is preliminary data.</text>
</comment>
<dbReference type="RefSeq" id="WP_126672473.1">
    <property type="nucleotide sequence ID" value="NZ_RYZR01000003.1"/>
</dbReference>
<proteinExistence type="predicted"/>
<dbReference type="Proteomes" id="UP000267077">
    <property type="component" value="Unassembled WGS sequence"/>
</dbReference>
<dbReference type="OrthoDB" id="9800207at2"/>
<keyword evidence="5 7" id="KW-1133">Transmembrane helix</keyword>
<evidence type="ECO:0000313" key="9">
    <source>
        <dbReference type="Proteomes" id="UP000267077"/>
    </source>
</evidence>
<feature type="transmembrane region" description="Helical" evidence="7">
    <location>
        <begin position="177"/>
        <end position="196"/>
    </location>
</feature>
<dbReference type="EMBL" id="RYZR01000003">
    <property type="protein sequence ID" value="RUL65841.1"/>
    <property type="molecule type" value="Genomic_DNA"/>
</dbReference>
<dbReference type="Pfam" id="PF04403">
    <property type="entry name" value="PqiA"/>
    <property type="match status" value="1"/>
</dbReference>
<organism evidence="8 9">
    <name type="scientific">Dyella dinghuensis</name>
    <dbReference type="NCBI Taxonomy" id="1920169"/>
    <lineage>
        <taxon>Bacteria</taxon>
        <taxon>Pseudomonadati</taxon>
        <taxon>Pseudomonadota</taxon>
        <taxon>Gammaproteobacteria</taxon>
        <taxon>Lysobacterales</taxon>
        <taxon>Rhodanobacteraceae</taxon>
        <taxon>Dyella</taxon>
    </lineage>
</organism>
<keyword evidence="2" id="KW-1003">Cell membrane</keyword>
<evidence type="ECO:0000256" key="6">
    <source>
        <dbReference type="ARBA" id="ARBA00023136"/>
    </source>
</evidence>
<feature type="transmembrane region" description="Helical" evidence="7">
    <location>
        <begin position="55"/>
        <end position="74"/>
    </location>
</feature>
<accession>A0A3S0RUF7</accession>
<dbReference type="AlphaFoldDB" id="A0A3S0RUF7"/>
<feature type="transmembrane region" description="Helical" evidence="7">
    <location>
        <begin position="101"/>
        <end position="125"/>
    </location>
</feature>
<evidence type="ECO:0000256" key="1">
    <source>
        <dbReference type="ARBA" id="ARBA00004533"/>
    </source>
</evidence>
<dbReference type="PANTHER" id="PTHR30462">
    <property type="entry name" value="INTERMEMBRANE TRANSPORT PROTEIN PQIB-RELATED"/>
    <property type="match status" value="1"/>
</dbReference>
<evidence type="ECO:0000256" key="4">
    <source>
        <dbReference type="ARBA" id="ARBA00022692"/>
    </source>
</evidence>
<dbReference type="InterPro" id="IPR051800">
    <property type="entry name" value="PqiA-PqiB_transport"/>
</dbReference>
<evidence type="ECO:0000256" key="7">
    <source>
        <dbReference type="SAM" id="Phobius"/>
    </source>
</evidence>
<keyword evidence="3" id="KW-0997">Cell inner membrane</keyword>
<keyword evidence="6 7" id="KW-0472">Membrane</keyword>
<name>A0A3S0RUF7_9GAMM</name>
<evidence type="ECO:0000256" key="2">
    <source>
        <dbReference type="ARBA" id="ARBA00022475"/>
    </source>
</evidence>
<feature type="transmembrane region" description="Helical" evidence="7">
    <location>
        <begin position="146"/>
        <end position="165"/>
    </location>
</feature>
<evidence type="ECO:0000256" key="5">
    <source>
        <dbReference type="ARBA" id="ARBA00022989"/>
    </source>
</evidence>
<gene>
    <name evidence="8" type="ORF">EKH79_03780</name>
</gene>
<evidence type="ECO:0000313" key="8">
    <source>
        <dbReference type="EMBL" id="RUL65841.1"/>
    </source>
</evidence>
<dbReference type="InterPro" id="IPR007498">
    <property type="entry name" value="PqiA-like"/>
</dbReference>
<reference evidence="8 9" key="1">
    <citation type="submission" date="2018-12" db="EMBL/GenBank/DDBJ databases">
        <title>Dyella dinghuensis sp. nov. DHOA06 and Dyella choica sp. nov. 4M-K27, isolated from forest soil.</title>
        <authorList>
            <person name="Qiu L.-H."/>
            <person name="Gao Z.-H."/>
        </authorList>
    </citation>
    <scope>NUCLEOTIDE SEQUENCE [LARGE SCALE GENOMIC DNA]</scope>
    <source>
        <strain evidence="8 9">DHOA06</strain>
    </source>
</reference>
<dbReference type="PANTHER" id="PTHR30462:SF3">
    <property type="entry name" value="INTERMEMBRANE TRANSPORT PROTEIN PQIA"/>
    <property type="match status" value="1"/>
</dbReference>
<keyword evidence="4 7" id="KW-0812">Transmembrane</keyword>